<organism evidence="2 3">
    <name type="scientific">Cymbomonas tetramitiformis</name>
    <dbReference type="NCBI Taxonomy" id="36881"/>
    <lineage>
        <taxon>Eukaryota</taxon>
        <taxon>Viridiplantae</taxon>
        <taxon>Chlorophyta</taxon>
        <taxon>Pyramimonadophyceae</taxon>
        <taxon>Pyramimonadales</taxon>
        <taxon>Pyramimonadaceae</taxon>
        <taxon>Cymbomonas</taxon>
    </lineage>
</organism>
<evidence type="ECO:0000313" key="2">
    <source>
        <dbReference type="EMBL" id="KAK3233018.1"/>
    </source>
</evidence>
<accession>A0AAE0ELL6</accession>
<dbReference type="Proteomes" id="UP001190700">
    <property type="component" value="Unassembled WGS sequence"/>
</dbReference>
<comment type="caution">
    <text evidence="2">The sequence shown here is derived from an EMBL/GenBank/DDBJ whole genome shotgun (WGS) entry which is preliminary data.</text>
</comment>
<dbReference type="AlphaFoldDB" id="A0AAE0ELL6"/>
<evidence type="ECO:0000313" key="3">
    <source>
        <dbReference type="Proteomes" id="UP001190700"/>
    </source>
</evidence>
<evidence type="ECO:0000256" key="1">
    <source>
        <dbReference type="SAM" id="MobiDB-lite"/>
    </source>
</evidence>
<keyword evidence="3" id="KW-1185">Reference proteome</keyword>
<gene>
    <name evidence="2" type="ORF">CYMTET_56662</name>
</gene>
<feature type="compositionally biased region" description="Basic residues" evidence="1">
    <location>
        <begin position="237"/>
        <end position="248"/>
    </location>
</feature>
<protein>
    <submittedName>
        <fullName evidence="2">Uncharacterized protein</fullName>
    </submittedName>
</protein>
<name>A0AAE0ELL6_9CHLO</name>
<reference evidence="2 3" key="1">
    <citation type="journal article" date="2015" name="Genome Biol. Evol.">
        <title>Comparative Genomics of a Bacterivorous Green Alga Reveals Evolutionary Causalities and Consequences of Phago-Mixotrophic Mode of Nutrition.</title>
        <authorList>
            <person name="Burns J.A."/>
            <person name="Paasch A."/>
            <person name="Narechania A."/>
            <person name="Kim E."/>
        </authorList>
    </citation>
    <scope>NUCLEOTIDE SEQUENCE [LARGE SCALE GENOMIC DNA]</scope>
    <source>
        <strain evidence="2 3">PLY_AMNH</strain>
    </source>
</reference>
<proteinExistence type="predicted"/>
<dbReference type="EMBL" id="LGRX02035819">
    <property type="protein sequence ID" value="KAK3233018.1"/>
    <property type="molecule type" value="Genomic_DNA"/>
</dbReference>
<feature type="region of interest" description="Disordered" evidence="1">
    <location>
        <begin position="230"/>
        <end position="254"/>
    </location>
</feature>
<sequence>MSDHFMVRHTRSRRYSGVPVPVDGLEEFEKESKPQFQPEPPVLDNQDLSTLLLQQMKLVEDLTRKLMFTEQQTNQCSITITNAPKVVQSVLKSLGSDTKYSGSERNSYESWTRFSTQLQLAVSFYPELVELVSEDSIRDIANLKDVQGCPVPGEDPAPDLNVGAVTKPESVVTVEGAATLPSAVLSVILVQKNANDAKKLVCAVCSGSHPSESCWIMRPDLTEEYIKEHPDREKSTRRLHASKKKRLAREKSEETETCAAAISVPSSEMTTDEIWEAEQRSSLCVSCRAALC</sequence>